<accession>A0AAF0ISC6</accession>
<feature type="compositionally biased region" description="Basic and acidic residues" evidence="6">
    <location>
        <begin position="14"/>
        <end position="41"/>
    </location>
</feature>
<gene>
    <name evidence="9" type="primary">RPN1</name>
    <name evidence="9" type="ORF">MBRA1_001439</name>
</gene>
<evidence type="ECO:0000256" key="1">
    <source>
        <dbReference type="ARBA" id="ARBA00005460"/>
    </source>
</evidence>
<evidence type="ECO:0000313" key="10">
    <source>
        <dbReference type="Proteomes" id="UP001216638"/>
    </source>
</evidence>
<dbReference type="InterPro" id="IPR040892">
    <property type="entry name" value="RPN1_N"/>
</dbReference>
<dbReference type="FunFam" id="1.25.10.10:FF:000026">
    <property type="entry name" value="26S proteasome non-ATPase regulatory subunit 2"/>
    <property type="match status" value="1"/>
</dbReference>
<dbReference type="GO" id="GO:0008540">
    <property type="term" value="C:proteasome regulatory particle, base subcomplex"/>
    <property type="evidence" value="ECO:0007669"/>
    <property type="project" value="UniProtKB-UniRule"/>
</dbReference>
<dbReference type="Pfam" id="PF01851">
    <property type="entry name" value="PC_rep"/>
    <property type="match status" value="1"/>
</dbReference>
<evidence type="ECO:0000256" key="5">
    <source>
        <dbReference type="PIRNR" id="PIRNR015965"/>
    </source>
</evidence>
<evidence type="ECO:0000256" key="2">
    <source>
        <dbReference type="ARBA" id="ARBA00022737"/>
    </source>
</evidence>
<sequence length="917" mass="100857">MDGEDPQLASLRVLSKDPEEKKEDERPKETALAPSKDEKPGSDLSAEDEQLKTELEMLVERLTEANKSLYRPALVSLQNLIRTSTSSLTSVPKPLKFLHPQYPKLKELYAQWSGDDADKALFAEILSVLAMTYSNTGERETLAFRLAADRLHGQPSAEDLGLWGHEYVRHLCTELGEEYNARSEKEQDTAELLQLALLVVQFSLQHNAEVDAVDLLLELEAVEQLPQFVTKDTFERVCLYLVSCVNLLVPPDDVLFLRTAREIYRQQHRWFEALVLAVRLADPAAIRADFEAPGNPVMRKQMAYLLARQQIPVEWLHDAEHPIEDTELLDCLYGTHLSSHFIDFAKELSVYEPKSLDDVYKTHLENSRTAMSTAVDSARGNLANAFVNAFVNAGLGNDPLIVQADEGNSYVYKTRDHGMLSATASAGLCLLWDTELGLSHIDKYTYSSEENIKAGALLAYGILHSGVRTEMDAPLALLSEHIESKSVPLQTSAVVGLGLAYAGACREDVQALLLPLVQDEASSMQTVALAALALGFVYVGAPDGEIVSSILQTMMEREPAELSSSWSRFLALGLALLFVGQQDNSDATIETLKAIEHPLAREVQILVDATSYAGTGNVLKIQTLLHYCAEHVSADKPEKDDEKADDAADAAPPSDLYQAFAVLSIALVAMGEDVGAEMTLRHMSHLLHYGDPVIRRTVPLALALLNPSNPAIPVLDTLSKLSHDSDLDVALNAIFAMGIVGAGTNNARLAQRLRQLASYYYKEPSCLFVVRIAQGLVQMGKGTLGVDPYHCDRQLFSRTAVAGLLATLLAFTDARAFVLGREHWMLFFLSAAMRPRFLITLDESLQKLPVSVRVGKAVDVVGQAGKPRTISGFQTHTTPVRLGTRERGVLATEEYLSYTPVLENFAILRKNPGNEEA</sequence>
<dbReference type="GO" id="GO:0043161">
    <property type="term" value="P:proteasome-mediated ubiquitin-dependent protein catabolic process"/>
    <property type="evidence" value="ECO:0007669"/>
    <property type="project" value="TreeGrafter"/>
</dbReference>
<proteinExistence type="inferred from homology"/>
<comment type="function">
    <text evidence="4 5">Acts as a regulatory subunit of the 26 proteasome which is involved in the ATP-dependent degradation of ubiquitinated proteins.</text>
</comment>
<dbReference type="EMBL" id="CP119951">
    <property type="protein sequence ID" value="WFC94803.1"/>
    <property type="molecule type" value="Genomic_DNA"/>
</dbReference>
<comment type="similarity">
    <text evidence="1 5">Belongs to the proteasome subunit S2 family.</text>
</comment>
<keyword evidence="10" id="KW-1185">Reference proteome</keyword>
<feature type="domain" description="RPN1 N-terminal" evidence="7">
    <location>
        <begin position="55"/>
        <end position="365"/>
    </location>
</feature>
<reference evidence="9" key="1">
    <citation type="submission" date="2023-03" db="EMBL/GenBank/DDBJ databases">
        <title>Mating type loci evolution in Malassezia.</title>
        <authorList>
            <person name="Coelho M.A."/>
        </authorList>
    </citation>
    <scope>NUCLEOTIDE SEQUENCE</scope>
    <source>
        <strain evidence="9">CBS 14135</strain>
    </source>
</reference>
<dbReference type="InterPro" id="IPR041433">
    <property type="entry name" value="RPN1_C"/>
</dbReference>
<dbReference type="Pfam" id="PF17781">
    <property type="entry name" value="RPN1_RPN2_N"/>
    <property type="match status" value="1"/>
</dbReference>
<feature type="region of interest" description="Disordered" evidence="6">
    <location>
        <begin position="1"/>
        <end position="48"/>
    </location>
</feature>
<evidence type="ECO:0000313" key="9">
    <source>
        <dbReference type="EMBL" id="WFC94803.1"/>
    </source>
</evidence>
<dbReference type="GO" id="GO:0042176">
    <property type="term" value="P:regulation of protein catabolic process"/>
    <property type="evidence" value="ECO:0007669"/>
    <property type="project" value="InterPro"/>
</dbReference>
<dbReference type="GO" id="GO:0030234">
    <property type="term" value="F:enzyme regulator activity"/>
    <property type="evidence" value="ECO:0007669"/>
    <property type="project" value="UniProtKB-UniRule"/>
</dbReference>
<dbReference type="PIRSF" id="PIRSF015965">
    <property type="entry name" value="26S_Psome_Rpn1"/>
    <property type="match status" value="1"/>
</dbReference>
<dbReference type="AlphaFoldDB" id="A0AAF0ISC6"/>
<dbReference type="PANTHER" id="PTHR10943">
    <property type="entry name" value="26S PROTEASOME NON-ATPASE REGULATORY SUBUNIT"/>
    <property type="match status" value="1"/>
</dbReference>
<dbReference type="GO" id="GO:0034515">
    <property type="term" value="C:proteasome storage granule"/>
    <property type="evidence" value="ECO:0007669"/>
    <property type="project" value="TreeGrafter"/>
</dbReference>
<feature type="domain" description="26S proteasome non-ATPase regulatory subunit RPN1 C-terminal" evidence="8">
    <location>
        <begin position="861"/>
        <end position="913"/>
    </location>
</feature>
<dbReference type="InterPro" id="IPR016024">
    <property type="entry name" value="ARM-type_fold"/>
</dbReference>
<evidence type="ECO:0000256" key="4">
    <source>
        <dbReference type="ARBA" id="ARBA00057191"/>
    </source>
</evidence>
<evidence type="ECO:0000259" key="7">
    <source>
        <dbReference type="Pfam" id="PF17781"/>
    </source>
</evidence>
<dbReference type="GO" id="GO:0005634">
    <property type="term" value="C:nucleus"/>
    <property type="evidence" value="ECO:0007669"/>
    <property type="project" value="TreeGrafter"/>
</dbReference>
<evidence type="ECO:0000256" key="6">
    <source>
        <dbReference type="SAM" id="MobiDB-lite"/>
    </source>
</evidence>
<dbReference type="Gene3D" id="1.25.10.10">
    <property type="entry name" value="Leucine-rich Repeat Variant"/>
    <property type="match status" value="1"/>
</dbReference>
<name>A0AAF0ISC6_9BASI</name>
<evidence type="ECO:0000259" key="8">
    <source>
        <dbReference type="Pfam" id="PF18051"/>
    </source>
</evidence>
<organism evidence="9 10">
    <name type="scientific">Malassezia brasiliensis</name>
    <dbReference type="NCBI Taxonomy" id="1821822"/>
    <lineage>
        <taxon>Eukaryota</taxon>
        <taxon>Fungi</taxon>
        <taxon>Dikarya</taxon>
        <taxon>Basidiomycota</taxon>
        <taxon>Ustilaginomycotina</taxon>
        <taxon>Malasseziomycetes</taxon>
        <taxon>Malasseziales</taxon>
        <taxon>Malasseziaceae</taxon>
        <taxon>Malassezia</taxon>
    </lineage>
</organism>
<dbReference type="InterPro" id="IPR011989">
    <property type="entry name" value="ARM-like"/>
</dbReference>
<protein>
    <recommendedName>
        <fullName evidence="5">26S proteasome regulatory subunit RPN1</fullName>
    </recommendedName>
</protein>
<dbReference type="InterPro" id="IPR002015">
    <property type="entry name" value="Proteasome/cyclosome_rpt"/>
</dbReference>
<dbReference type="Pfam" id="PF18051">
    <property type="entry name" value="RPN1_C"/>
    <property type="match status" value="1"/>
</dbReference>
<keyword evidence="3 5" id="KW-0647">Proteasome</keyword>
<dbReference type="Proteomes" id="UP001216638">
    <property type="component" value="Chromosome 1"/>
</dbReference>
<keyword evidence="2" id="KW-0677">Repeat</keyword>
<dbReference type="SUPFAM" id="SSF48371">
    <property type="entry name" value="ARM repeat"/>
    <property type="match status" value="1"/>
</dbReference>
<dbReference type="InterPro" id="IPR016643">
    <property type="entry name" value="26S_Psome_Rpn1"/>
</dbReference>
<evidence type="ECO:0000256" key="3">
    <source>
        <dbReference type="ARBA" id="ARBA00022942"/>
    </source>
</evidence>
<dbReference type="PANTHER" id="PTHR10943:SF1">
    <property type="entry name" value="26S PROTEASOME NON-ATPASE REGULATORY SUBUNIT 2"/>
    <property type="match status" value="1"/>
</dbReference>